<dbReference type="InterPro" id="IPR009057">
    <property type="entry name" value="Homeodomain-like_sf"/>
</dbReference>
<keyword evidence="7" id="KW-1185">Reference proteome</keyword>
<dbReference type="InterPro" id="IPR036271">
    <property type="entry name" value="Tet_transcr_reg_TetR-rel_C_sf"/>
</dbReference>
<dbReference type="Pfam" id="PF00440">
    <property type="entry name" value="TetR_N"/>
    <property type="match status" value="1"/>
</dbReference>
<dbReference type="SUPFAM" id="SSF46689">
    <property type="entry name" value="Homeodomain-like"/>
    <property type="match status" value="1"/>
</dbReference>
<gene>
    <name evidence="6" type="ORF">RQC66_41795</name>
</gene>
<protein>
    <submittedName>
        <fullName evidence="6">TetR/AcrR family transcriptional regulator</fullName>
    </submittedName>
</protein>
<accession>A0ABU3M7A7</accession>
<organism evidence="6 7">
    <name type="scientific">Streptomyces justiciae</name>
    <dbReference type="NCBI Taxonomy" id="2780140"/>
    <lineage>
        <taxon>Bacteria</taxon>
        <taxon>Bacillati</taxon>
        <taxon>Actinomycetota</taxon>
        <taxon>Actinomycetes</taxon>
        <taxon>Kitasatosporales</taxon>
        <taxon>Streptomycetaceae</taxon>
        <taxon>Streptomyces</taxon>
    </lineage>
</organism>
<reference evidence="7" key="1">
    <citation type="submission" date="2023-07" db="EMBL/GenBank/DDBJ databases">
        <title>Draft genome sequence of the endophytic actinobacterium Streptomyces justiciae WPN32, a potential antibiotic producer.</title>
        <authorList>
            <person name="Yasawong M."/>
            <person name="Pana W."/>
            <person name="Ganta P."/>
            <person name="Santapan N."/>
            <person name="Songngamsuk T."/>
            <person name="Phatcharaharikarn M."/>
            <person name="Kerdtoob S."/>
            <person name="Nantapong N."/>
        </authorList>
    </citation>
    <scope>NUCLEOTIDE SEQUENCE [LARGE SCALE GENOMIC DNA]</scope>
    <source>
        <strain evidence="7">WPN32</strain>
    </source>
</reference>
<feature type="domain" description="HTH tetR-type" evidence="5">
    <location>
        <begin position="20"/>
        <end position="80"/>
    </location>
</feature>
<dbReference type="PROSITE" id="PS50977">
    <property type="entry name" value="HTH_TETR_2"/>
    <property type="match status" value="1"/>
</dbReference>
<dbReference type="PANTHER" id="PTHR30055:SF234">
    <property type="entry name" value="HTH-TYPE TRANSCRIPTIONAL REGULATOR BETI"/>
    <property type="match status" value="1"/>
</dbReference>
<evidence type="ECO:0000256" key="3">
    <source>
        <dbReference type="ARBA" id="ARBA00023163"/>
    </source>
</evidence>
<dbReference type="RefSeq" id="WP_314207468.1">
    <property type="nucleotide sequence ID" value="NZ_JAVTLL010000046.1"/>
</dbReference>
<dbReference type="SUPFAM" id="SSF48498">
    <property type="entry name" value="Tetracyclin repressor-like, C-terminal domain"/>
    <property type="match status" value="1"/>
</dbReference>
<dbReference type="PANTHER" id="PTHR30055">
    <property type="entry name" value="HTH-TYPE TRANSCRIPTIONAL REGULATOR RUTR"/>
    <property type="match status" value="1"/>
</dbReference>
<name>A0ABU3M7A7_9ACTN</name>
<dbReference type="InterPro" id="IPR050109">
    <property type="entry name" value="HTH-type_TetR-like_transc_reg"/>
</dbReference>
<proteinExistence type="predicted"/>
<sequence length="212" mass="23787">MTSEDRPRKRRPYAPRVPIEQRREQLLDAALAVIVSEGYDRISIDAIAKRAGVARSVVYGAYDNLDTLLTALLDRQQTRAYDSLLATLPDSTDSSDPATFAAETVHRMSAMLHQDPDTWRLILSPPGNMPTVVRDRVEADRERFRRLVEAWLARTLADRDGPDLDARILAHALVACAEHFGRLALTAPGTFDPAHLIDQVRLILGTLWPRTR</sequence>
<dbReference type="InterPro" id="IPR001647">
    <property type="entry name" value="HTH_TetR"/>
</dbReference>
<evidence type="ECO:0000259" key="5">
    <source>
        <dbReference type="PROSITE" id="PS50977"/>
    </source>
</evidence>
<dbReference type="Proteomes" id="UP001257948">
    <property type="component" value="Unassembled WGS sequence"/>
</dbReference>
<keyword evidence="3" id="KW-0804">Transcription</keyword>
<dbReference type="EMBL" id="JAVTLL010000046">
    <property type="protein sequence ID" value="MDT7847273.1"/>
    <property type="molecule type" value="Genomic_DNA"/>
</dbReference>
<comment type="caution">
    <text evidence="6">The sequence shown here is derived from an EMBL/GenBank/DDBJ whole genome shotgun (WGS) entry which is preliminary data.</text>
</comment>
<dbReference type="Gene3D" id="1.10.357.10">
    <property type="entry name" value="Tetracycline Repressor, domain 2"/>
    <property type="match status" value="1"/>
</dbReference>
<evidence type="ECO:0000313" key="6">
    <source>
        <dbReference type="EMBL" id="MDT7847273.1"/>
    </source>
</evidence>
<evidence type="ECO:0000256" key="4">
    <source>
        <dbReference type="PROSITE-ProRule" id="PRU00335"/>
    </source>
</evidence>
<feature type="DNA-binding region" description="H-T-H motif" evidence="4">
    <location>
        <begin position="43"/>
        <end position="62"/>
    </location>
</feature>
<evidence type="ECO:0000313" key="7">
    <source>
        <dbReference type="Proteomes" id="UP001257948"/>
    </source>
</evidence>
<evidence type="ECO:0000256" key="1">
    <source>
        <dbReference type="ARBA" id="ARBA00023015"/>
    </source>
</evidence>
<keyword evidence="2 4" id="KW-0238">DNA-binding</keyword>
<evidence type="ECO:0000256" key="2">
    <source>
        <dbReference type="ARBA" id="ARBA00023125"/>
    </source>
</evidence>
<keyword evidence="1" id="KW-0805">Transcription regulation</keyword>
<dbReference type="PRINTS" id="PR00455">
    <property type="entry name" value="HTHTETR"/>
</dbReference>